<keyword evidence="2" id="KW-0732">Signal</keyword>
<gene>
    <name evidence="3" type="ORF">HF519_08390</name>
</gene>
<dbReference type="EMBL" id="JAAXKZ010000021">
    <property type="protein sequence ID" value="NMH91602.1"/>
    <property type="molecule type" value="Genomic_DNA"/>
</dbReference>
<feature type="region of interest" description="Disordered" evidence="1">
    <location>
        <begin position="23"/>
        <end position="59"/>
    </location>
</feature>
<sequence length="109" mass="10690">MTAAVCAAAAVVALGVLADLAGGARGPRPAEQGAPARAVLPVRPEEPAQNLTGSTVPRAGAAGADAVVGRIEAGTEVGDSGWSRAERSVCRGADGLSGARARRCAERSS</sequence>
<reference evidence="3 4" key="1">
    <citation type="submission" date="2020-04" db="EMBL/GenBank/DDBJ databases">
        <authorList>
            <person name="Klaysubun C."/>
            <person name="Duangmal K."/>
            <person name="Lipun K."/>
        </authorList>
    </citation>
    <scope>NUCLEOTIDE SEQUENCE [LARGE SCALE GENOMIC DNA]</scope>
    <source>
        <strain evidence="3 4">DSM 45300</strain>
    </source>
</reference>
<evidence type="ECO:0000313" key="4">
    <source>
        <dbReference type="Proteomes" id="UP000586918"/>
    </source>
</evidence>
<dbReference type="RefSeq" id="WP_169411879.1">
    <property type="nucleotide sequence ID" value="NZ_JAAXKZ010000021.1"/>
</dbReference>
<evidence type="ECO:0000313" key="3">
    <source>
        <dbReference type="EMBL" id="NMH91602.1"/>
    </source>
</evidence>
<proteinExistence type="predicted"/>
<name>A0A848DG19_9PSEU</name>
<protein>
    <submittedName>
        <fullName evidence="3">Uncharacterized protein</fullName>
    </submittedName>
</protein>
<evidence type="ECO:0000256" key="2">
    <source>
        <dbReference type="SAM" id="SignalP"/>
    </source>
</evidence>
<dbReference type="AlphaFoldDB" id="A0A848DG19"/>
<organism evidence="3 4">
    <name type="scientific">Pseudonocardia bannensis</name>
    <dbReference type="NCBI Taxonomy" id="630973"/>
    <lineage>
        <taxon>Bacteria</taxon>
        <taxon>Bacillati</taxon>
        <taxon>Actinomycetota</taxon>
        <taxon>Actinomycetes</taxon>
        <taxon>Pseudonocardiales</taxon>
        <taxon>Pseudonocardiaceae</taxon>
        <taxon>Pseudonocardia</taxon>
    </lineage>
</organism>
<feature type="signal peptide" evidence="2">
    <location>
        <begin position="1"/>
        <end position="18"/>
    </location>
</feature>
<accession>A0A848DG19</accession>
<keyword evidence="4" id="KW-1185">Reference proteome</keyword>
<evidence type="ECO:0000256" key="1">
    <source>
        <dbReference type="SAM" id="MobiDB-lite"/>
    </source>
</evidence>
<feature type="chain" id="PRO_5038605751" evidence="2">
    <location>
        <begin position="19"/>
        <end position="109"/>
    </location>
</feature>
<dbReference type="Proteomes" id="UP000586918">
    <property type="component" value="Unassembled WGS sequence"/>
</dbReference>
<comment type="caution">
    <text evidence="3">The sequence shown here is derived from an EMBL/GenBank/DDBJ whole genome shotgun (WGS) entry which is preliminary data.</text>
</comment>